<dbReference type="AlphaFoldDB" id="A0A811UPD7"/>
<feature type="region of interest" description="Disordered" evidence="1">
    <location>
        <begin position="1"/>
        <end position="68"/>
    </location>
</feature>
<feature type="compositionally biased region" description="Basic and acidic residues" evidence="1">
    <location>
        <begin position="297"/>
        <end position="314"/>
    </location>
</feature>
<feature type="region of interest" description="Disordered" evidence="1">
    <location>
        <begin position="264"/>
        <end position="338"/>
    </location>
</feature>
<feature type="region of interest" description="Disordered" evidence="1">
    <location>
        <begin position="81"/>
        <end position="117"/>
    </location>
</feature>
<feature type="compositionally biased region" description="Basic residues" evidence="1">
    <location>
        <begin position="1"/>
        <end position="14"/>
    </location>
</feature>
<dbReference type="Proteomes" id="UP000606786">
    <property type="component" value="Unassembled WGS sequence"/>
</dbReference>
<dbReference type="EMBL" id="CAJHJT010000012">
    <property type="protein sequence ID" value="CAD6999715.1"/>
    <property type="molecule type" value="Genomic_DNA"/>
</dbReference>
<dbReference type="OrthoDB" id="8027902at2759"/>
<protein>
    <submittedName>
        <fullName evidence="2">(Mediterranean fruit fly) hypothetical protein</fullName>
    </submittedName>
</protein>
<name>A0A811UPD7_CERCA</name>
<gene>
    <name evidence="2" type="ORF">CCAP1982_LOCUS8241</name>
</gene>
<proteinExistence type="predicted"/>
<feature type="compositionally biased region" description="Polar residues" evidence="1">
    <location>
        <begin position="319"/>
        <end position="331"/>
    </location>
</feature>
<comment type="caution">
    <text evidence="2">The sequence shown here is derived from an EMBL/GenBank/DDBJ whole genome shotgun (WGS) entry which is preliminary data.</text>
</comment>
<evidence type="ECO:0000313" key="2">
    <source>
        <dbReference type="EMBL" id="CAD6999715.1"/>
    </source>
</evidence>
<sequence>MGNAKSRSHNRGRSSSKNEAREHKKNTKSSNNYERNFPKCRCNDVNLNNDQDDSSNDGEKSNNDNESTIASFPLCYSPPAQGLPPSKSSNKKSSTKKSTAEETSSDETPTEDTSAAENMSYSYPEFPPSCCGIYYVQCPMCCQVYPSCCESCPNCGHTPRPPGNGEAQMPASAYCPCCCQEAPKANGLQNLCSPCPCPCVCPCVCYVCADESASNQTQCIQLPPTCCQCCCPPPIIYICDNPNTTNAYKSKKDQSSTKKKVTNWTCDSDESTDEPKMQSCTCDNERSRSPSPTEGETISRRHEKNTRETRYTKERRQRSSFSRNYAESNAGGSCGKEERSPIYGKAQCPCGCEVDIKNITFQLPICNDEDVDYGGSAREHLPRKTMLPILHLQNFRSFRPQTNFTFCLDCSVIISFSFMT</sequence>
<evidence type="ECO:0000313" key="3">
    <source>
        <dbReference type="Proteomes" id="UP000606786"/>
    </source>
</evidence>
<keyword evidence="3" id="KW-1185">Reference proteome</keyword>
<organism evidence="2 3">
    <name type="scientific">Ceratitis capitata</name>
    <name type="common">Mediterranean fruit fly</name>
    <name type="synonym">Tephritis capitata</name>
    <dbReference type="NCBI Taxonomy" id="7213"/>
    <lineage>
        <taxon>Eukaryota</taxon>
        <taxon>Metazoa</taxon>
        <taxon>Ecdysozoa</taxon>
        <taxon>Arthropoda</taxon>
        <taxon>Hexapoda</taxon>
        <taxon>Insecta</taxon>
        <taxon>Pterygota</taxon>
        <taxon>Neoptera</taxon>
        <taxon>Endopterygota</taxon>
        <taxon>Diptera</taxon>
        <taxon>Brachycera</taxon>
        <taxon>Muscomorpha</taxon>
        <taxon>Tephritoidea</taxon>
        <taxon>Tephritidae</taxon>
        <taxon>Ceratitis</taxon>
        <taxon>Ceratitis</taxon>
    </lineage>
</organism>
<evidence type="ECO:0000256" key="1">
    <source>
        <dbReference type="SAM" id="MobiDB-lite"/>
    </source>
</evidence>
<accession>A0A811UPD7</accession>
<reference evidence="2" key="1">
    <citation type="submission" date="2020-11" db="EMBL/GenBank/DDBJ databases">
        <authorList>
            <person name="Whitehead M."/>
        </authorList>
    </citation>
    <scope>NUCLEOTIDE SEQUENCE</scope>
    <source>
        <strain evidence="2">EGII</strain>
    </source>
</reference>